<dbReference type="EMBL" id="LSRS01000003">
    <property type="protein sequence ID" value="KAF1085040.1"/>
    <property type="molecule type" value="Genomic_DNA"/>
</dbReference>
<organism evidence="1 2">
    <name type="scientific">Sporotomaculum syntrophicum</name>
    <dbReference type="NCBI Taxonomy" id="182264"/>
    <lineage>
        <taxon>Bacteria</taxon>
        <taxon>Bacillati</taxon>
        <taxon>Bacillota</taxon>
        <taxon>Clostridia</taxon>
        <taxon>Eubacteriales</taxon>
        <taxon>Desulfallaceae</taxon>
        <taxon>Sporotomaculum</taxon>
    </lineage>
</organism>
<accession>A0A9D2WQ28</accession>
<dbReference type="Proteomes" id="UP000798488">
    <property type="component" value="Unassembled WGS sequence"/>
</dbReference>
<evidence type="ECO:0000313" key="2">
    <source>
        <dbReference type="Proteomes" id="UP000798488"/>
    </source>
</evidence>
<name>A0A9D2WQ28_9FIRM</name>
<protein>
    <submittedName>
        <fullName evidence="1">Uncharacterized protein</fullName>
    </submittedName>
</protein>
<dbReference type="RefSeq" id="WP_161821563.1">
    <property type="nucleotide sequence ID" value="NZ_LSRS01000003.1"/>
</dbReference>
<reference evidence="1" key="1">
    <citation type="submission" date="2016-02" db="EMBL/GenBank/DDBJ databases">
        <title>Draft Genome Sequence of Sporotomaculum syntrophicum Strain FB, a Syntrophic Benzoate Degrader.</title>
        <authorList>
            <person name="Nobu M.K."/>
            <person name="Narihiro T."/>
            <person name="Qiu Y.-L."/>
            <person name="Ohashi A."/>
            <person name="Liu W.-T."/>
            <person name="Yuji S."/>
        </authorList>
    </citation>
    <scope>NUCLEOTIDE SEQUENCE</scope>
    <source>
        <strain evidence="1">FB</strain>
    </source>
</reference>
<evidence type="ECO:0000313" key="1">
    <source>
        <dbReference type="EMBL" id="KAF1085040.1"/>
    </source>
</evidence>
<sequence length="68" mass="8134">MAICIDCDLHNADWTKISWDLPAYKSEEFMDYLRISQMTLEDFRKLPVYKHAVRKGLIIDDEWQGKNK</sequence>
<keyword evidence="2" id="KW-1185">Reference proteome</keyword>
<comment type="caution">
    <text evidence="1">The sequence shown here is derived from an EMBL/GenBank/DDBJ whole genome shotgun (WGS) entry which is preliminary data.</text>
</comment>
<proteinExistence type="predicted"/>
<dbReference type="AlphaFoldDB" id="A0A9D2WQ28"/>
<gene>
    <name evidence="1" type="ORF">SPSYN_01176</name>
</gene>